<dbReference type="Proteomes" id="UP001195483">
    <property type="component" value="Unassembled WGS sequence"/>
</dbReference>
<keyword evidence="2" id="KW-1185">Reference proteome</keyword>
<reference evidence="1" key="1">
    <citation type="journal article" date="2021" name="Genome Biol. Evol.">
        <title>A High-Quality Reference Genome for a Parasitic Bivalve with Doubly Uniparental Inheritance (Bivalvia: Unionida).</title>
        <authorList>
            <person name="Smith C.H."/>
        </authorList>
    </citation>
    <scope>NUCLEOTIDE SEQUENCE</scope>
    <source>
        <strain evidence="1">CHS0354</strain>
    </source>
</reference>
<gene>
    <name evidence="1" type="ORF">CHS0354_021116</name>
</gene>
<dbReference type="AlphaFoldDB" id="A0AAE0SDD3"/>
<reference evidence="1" key="3">
    <citation type="submission" date="2023-05" db="EMBL/GenBank/DDBJ databases">
        <authorList>
            <person name="Smith C.H."/>
        </authorList>
    </citation>
    <scope>NUCLEOTIDE SEQUENCE</scope>
    <source>
        <strain evidence="1">CHS0354</strain>
        <tissue evidence="1">Mantle</tissue>
    </source>
</reference>
<dbReference type="EMBL" id="JAEAOA010001293">
    <property type="protein sequence ID" value="KAK3589782.1"/>
    <property type="molecule type" value="Genomic_DNA"/>
</dbReference>
<name>A0AAE0SDD3_9BIVA</name>
<sequence>MSSYVWHYTLDSVFIKRLEWFHTNKQTATVRSIERQTDGKKIDDSTPKFKARYMVFIIRQSEWRSYVHKLYMRLPPEDCSQMIKRGLLLVFGEAFYEAVRFADSFLNKIIQVCKKKYFTIELTQENQLCKKQAMKHTSWRGEPTLNRQGAWMIVYVVLPISTQIKAPHEAGKPKNAACKLNSSFNPGYMSLAGASTALSISTNSLAIRPDERVNIESLSTAK</sequence>
<comment type="caution">
    <text evidence="1">The sequence shown here is derived from an EMBL/GenBank/DDBJ whole genome shotgun (WGS) entry which is preliminary data.</text>
</comment>
<organism evidence="1 2">
    <name type="scientific">Potamilus streckersoni</name>
    <dbReference type="NCBI Taxonomy" id="2493646"/>
    <lineage>
        <taxon>Eukaryota</taxon>
        <taxon>Metazoa</taxon>
        <taxon>Spiralia</taxon>
        <taxon>Lophotrochozoa</taxon>
        <taxon>Mollusca</taxon>
        <taxon>Bivalvia</taxon>
        <taxon>Autobranchia</taxon>
        <taxon>Heteroconchia</taxon>
        <taxon>Palaeoheterodonta</taxon>
        <taxon>Unionida</taxon>
        <taxon>Unionoidea</taxon>
        <taxon>Unionidae</taxon>
        <taxon>Ambleminae</taxon>
        <taxon>Lampsilini</taxon>
        <taxon>Potamilus</taxon>
    </lineage>
</organism>
<accession>A0AAE0SDD3</accession>
<protein>
    <submittedName>
        <fullName evidence="1">Uncharacterized protein</fullName>
    </submittedName>
</protein>
<evidence type="ECO:0000313" key="1">
    <source>
        <dbReference type="EMBL" id="KAK3589782.1"/>
    </source>
</evidence>
<evidence type="ECO:0000313" key="2">
    <source>
        <dbReference type="Proteomes" id="UP001195483"/>
    </source>
</evidence>
<proteinExistence type="predicted"/>
<reference evidence="1" key="2">
    <citation type="journal article" date="2021" name="Genome Biol. Evol.">
        <title>Developing a high-quality reference genome for a parasitic bivalve with doubly uniparental inheritance (Bivalvia: Unionida).</title>
        <authorList>
            <person name="Smith C.H."/>
        </authorList>
    </citation>
    <scope>NUCLEOTIDE SEQUENCE</scope>
    <source>
        <strain evidence="1">CHS0354</strain>
        <tissue evidence="1">Mantle</tissue>
    </source>
</reference>